<dbReference type="PROSITE" id="PS50043">
    <property type="entry name" value="HTH_LUXR_2"/>
    <property type="match status" value="1"/>
</dbReference>
<dbReference type="RefSeq" id="WP_371435870.1">
    <property type="nucleotide sequence ID" value="NZ_JBHSRS010000067.1"/>
</dbReference>
<evidence type="ECO:0000313" key="2">
    <source>
        <dbReference type="EMBL" id="MFC6282105.1"/>
    </source>
</evidence>
<gene>
    <name evidence="2" type="ORF">ACFQND_12800</name>
</gene>
<dbReference type="Gene3D" id="1.10.10.10">
    <property type="entry name" value="Winged helix-like DNA-binding domain superfamily/Winged helix DNA-binding domain"/>
    <property type="match status" value="1"/>
</dbReference>
<sequence>MIGPDPVHQDKRTPLLVRPLSYRSAADVLAASDAFGSSWRESDHPGVAWVVASRNEPWQVPWLDMGCRGIVRVGMEMPGGKQIEVFAGSADTWNRPMVADFVLELLSAWAQIKRNVLTPLSGLTIKQLKVLNMSLHGLSPRECAIEMGVTERTVNFHLATIQDKLGTQNKLQSLSKAIWLGAI</sequence>
<dbReference type="SUPFAM" id="SSF46894">
    <property type="entry name" value="C-terminal effector domain of the bipartite response regulators"/>
    <property type="match status" value="1"/>
</dbReference>
<name>A0ABW1TY47_9BURK</name>
<dbReference type="Pfam" id="PF00196">
    <property type="entry name" value="GerE"/>
    <property type="match status" value="1"/>
</dbReference>
<dbReference type="InterPro" id="IPR016032">
    <property type="entry name" value="Sig_transdc_resp-reg_C-effctor"/>
</dbReference>
<accession>A0ABW1TY47</accession>
<dbReference type="PRINTS" id="PR00038">
    <property type="entry name" value="HTHLUXR"/>
</dbReference>
<dbReference type="EMBL" id="JBHSRS010000067">
    <property type="protein sequence ID" value="MFC6282105.1"/>
    <property type="molecule type" value="Genomic_DNA"/>
</dbReference>
<proteinExistence type="predicted"/>
<dbReference type="InterPro" id="IPR000792">
    <property type="entry name" value="Tscrpt_reg_LuxR_C"/>
</dbReference>
<evidence type="ECO:0000313" key="3">
    <source>
        <dbReference type="Proteomes" id="UP001596270"/>
    </source>
</evidence>
<dbReference type="CDD" id="cd06170">
    <property type="entry name" value="LuxR_C_like"/>
    <property type="match status" value="1"/>
</dbReference>
<feature type="domain" description="HTH luxR-type" evidence="1">
    <location>
        <begin position="116"/>
        <end position="181"/>
    </location>
</feature>
<organism evidence="2 3">
    <name type="scientific">Polaromonas aquatica</name>
    <dbReference type="NCBI Taxonomy" id="332657"/>
    <lineage>
        <taxon>Bacteria</taxon>
        <taxon>Pseudomonadati</taxon>
        <taxon>Pseudomonadota</taxon>
        <taxon>Betaproteobacteria</taxon>
        <taxon>Burkholderiales</taxon>
        <taxon>Comamonadaceae</taxon>
        <taxon>Polaromonas</taxon>
    </lineage>
</organism>
<protein>
    <submittedName>
        <fullName evidence="2">Helix-turn-helix transcriptional regulator</fullName>
    </submittedName>
</protein>
<reference evidence="3" key="1">
    <citation type="journal article" date="2019" name="Int. J. Syst. Evol. Microbiol.">
        <title>The Global Catalogue of Microorganisms (GCM) 10K type strain sequencing project: providing services to taxonomists for standard genome sequencing and annotation.</title>
        <authorList>
            <consortium name="The Broad Institute Genomics Platform"/>
            <consortium name="The Broad Institute Genome Sequencing Center for Infectious Disease"/>
            <person name="Wu L."/>
            <person name="Ma J."/>
        </authorList>
    </citation>
    <scope>NUCLEOTIDE SEQUENCE [LARGE SCALE GENOMIC DNA]</scope>
    <source>
        <strain evidence="3">CCUG 39402</strain>
    </source>
</reference>
<comment type="caution">
    <text evidence="2">The sequence shown here is derived from an EMBL/GenBank/DDBJ whole genome shotgun (WGS) entry which is preliminary data.</text>
</comment>
<evidence type="ECO:0000259" key="1">
    <source>
        <dbReference type="PROSITE" id="PS50043"/>
    </source>
</evidence>
<dbReference type="Proteomes" id="UP001596270">
    <property type="component" value="Unassembled WGS sequence"/>
</dbReference>
<keyword evidence="3" id="KW-1185">Reference proteome</keyword>
<dbReference type="InterPro" id="IPR036388">
    <property type="entry name" value="WH-like_DNA-bd_sf"/>
</dbReference>
<dbReference type="SMART" id="SM00421">
    <property type="entry name" value="HTH_LUXR"/>
    <property type="match status" value="1"/>
</dbReference>